<dbReference type="RefSeq" id="WP_147924212.1">
    <property type="nucleotide sequence ID" value="NZ_VRTY01000172.1"/>
</dbReference>
<gene>
    <name evidence="2" type="ORF">FVR03_23480</name>
</gene>
<dbReference type="EMBL" id="VRTY01000172">
    <property type="protein sequence ID" value="TXK21247.1"/>
    <property type="molecule type" value="Genomic_DNA"/>
</dbReference>
<proteinExistence type="predicted"/>
<evidence type="ECO:0000256" key="1">
    <source>
        <dbReference type="SAM" id="SignalP"/>
    </source>
</evidence>
<reference evidence="2 3" key="1">
    <citation type="submission" date="2019-08" db="EMBL/GenBank/DDBJ databases">
        <authorList>
            <person name="Shi S."/>
        </authorList>
    </citation>
    <scope>NUCLEOTIDE SEQUENCE [LARGE SCALE GENOMIC DNA]</scope>
    <source>
        <strain evidence="2 3">GY10130</strain>
    </source>
</reference>
<keyword evidence="1" id="KW-0732">Signal</keyword>
<organism evidence="2 3">
    <name type="scientific">Pontibacter qinzhouensis</name>
    <dbReference type="NCBI Taxonomy" id="2603253"/>
    <lineage>
        <taxon>Bacteria</taxon>
        <taxon>Pseudomonadati</taxon>
        <taxon>Bacteroidota</taxon>
        <taxon>Cytophagia</taxon>
        <taxon>Cytophagales</taxon>
        <taxon>Hymenobacteraceae</taxon>
        <taxon>Pontibacter</taxon>
    </lineage>
</organism>
<accession>A0A5C8IIW9</accession>
<feature type="signal peptide" evidence="1">
    <location>
        <begin position="1"/>
        <end position="25"/>
    </location>
</feature>
<sequence>MQLKKGTLFLIALLSFFVNPTESLAQIIKGLSFGKNYTAERIAEIYYDKDIDIEVLYNTWYRIKVPLSEIKYHYLLIELVDYTEQNGGKLNRVLLSKVPLEETDKLFSKSLSLYGQPSNGWEEISDFIHPSGRRIVDYSKVLIYEDKFTKGDGIVVQIHARDMDGLHSFEIQYHKSIESINLPTPYGGNRWKVYKKHGRTITVH</sequence>
<comment type="caution">
    <text evidence="2">The sequence shown here is derived from an EMBL/GenBank/DDBJ whole genome shotgun (WGS) entry which is preliminary data.</text>
</comment>
<keyword evidence="3" id="KW-1185">Reference proteome</keyword>
<evidence type="ECO:0000313" key="2">
    <source>
        <dbReference type="EMBL" id="TXK21247.1"/>
    </source>
</evidence>
<name>A0A5C8IIW9_9BACT</name>
<dbReference type="AlphaFoldDB" id="A0A5C8IIW9"/>
<protein>
    <submittedName>
        <fullName evidence="2">Uncharacterized protein</fullName>
    </submittedName>
</protein>
<feature type="chain" id="PRO_5023146649" evidence="1">
    <location>
        <begin position="26"/>
        <end position="204"/>
    </location>
</feature>
<evidence type="ECO:0000313" key="3">
    <source>
        <dbReference type="Proteomes" id="UP000321926"/>
    </source>
</evidence>
<dbReference type="Proteomes" id="UP000321926">
    <property type="component" value="Unassembled WGS sequence"/>
</dbReference>